<evidence type="ECO:0000313" key="5">
    <source>
        <dbReference type="EMBL" id="CAH0587014.1"/>
    </source>
</evidence>
<dbReference type="SMART" id="SM00700">
    <property type="entry name" value="JHBP"/>
    <property type="match status" value="1"/>
</dbReference>
<dbReference type="GO" id="GO:0007623">
    <property type="term" value="P:circadian rhythm"/>
    <property type="evidence" value="ECO:0007669"/>
    <property type="project" value="UniProtKB-ARBA"/>
</dbReference>
<evidence type="ECO:0000256" key="4">
    <source>
        <dbReference type="SAM" id="SignalP"/>
    </source>
</evidence>
<gene>
    <name evidence="5" type="ORF">CINC_LOCUS3496</name>
</gene>
<dbReference type="InterPro" id="IPR038606">
    <property type="entry name" value="To_sf"/>
</dbReference>
<dbReference type="PANTHER" id="PTHR11008:SF32">
    <property type="entry name" value="CIRCADIAN CLOCK-CONTROLLED PROTEIN DAYWAKE-RELATED"/>
    <property type="match status" value="1"/>
</dbReference>
<feature type="chain" id="PRO_5040444394" evidence="4">
    <location>
        <begin position="19"/>
        <end position="238"/>
    </location>
</feature>
<dbReference type="FunFam" id="3.15.10.30:FF:000001">
    <property type="entry name" value="Takeout-like protein 1"/>
    <property type="match status" value="1"/>
</dbReference>
<dbReference type="Gene3D" id="3.15.10.30">
    <property type="entry name" value="Haemolymph juvenile hormone binding protein"/>
    <property type="match status" value="1"/>
</dbReference>
<sequence length="238" mass="26965">MVFKVACFLFLVLGLAQSAFIPGSKCKLEDESCFTKLFQEITPVFMGGIPEAGIESMDPMELEKLSFELAGLQFTLADGRLKGLKNTTVDNVKWAEKKKTLTIDFHLDAHVKGHYTADGKILILPITGDGIMKLRLKHLAIKAHIDYETVKGDDGKDHIKLKKYKFEFDVKDSGHYHLTNLFNGNKQLSETMLNFLNENWQQIALEFGRPLIDLAVNNVFKNMNKYYAKVALEDYALL</sequence>
<dbReference type="GO" id="GO:0005615">
    <property type="term" value="C:extracellular space"/>
    <property type="evidence" value="ECO:0007669"/>
    <property type="project" value="TreeGrafter"/>
</dbReference>
<feature type="signal peptide" evidence="4">
    <location>
        <begin position="1"/>
        <end position="18"/>
    </location>
</feature>
<dbReference type="Proteomes" id="UP001154114">
    <property type="component" value="Chromosome 15"/>
</dbReference>
<keyword evidence="6" id="KW-1185">Reference proteome</keyword>
<keyword evidence="1 4" id="KW-0732">Signal</keyword>
<protein>
    <submittedName>
        <fullName evidence="5">Uncharacterized protein</fullName>
    </submittedName>
</protein>
<evidence type="ECO:0000256" key="2">
    <source>
        <dbReference type="ARBA" id="ARBA00023108"/>
    </source>
</evidence>
<accession>A0A9P0BPL7</accession>
<comment type="similarity">
    <text evidence="3">Belongs to the TO family.</text>
</comment>
<evidence type="ECO:0000313" key="6">
    <source>
        <dbReference type="Proteomes" id="UP001154114"/>
    </source>
</evidence>
<keyword evidence="2" id="KW-0090">Biological rhythms</keyword>
<reference evidence="5" key="1">
    <citation type="submission" date="2021-12" db="EMBL/GenBank/DDBJ databases">
        <authorList>
            <person name="King R."/>
        </authorList>
    </citation>
    <scope>NUCLEOTIDE SEQUENCE</scope>
</reference>
<dbReference type="Pfam" id="PF06585">
    <property type="entry name" value="JHBP"/>
    <property type="match status" value="1"/>
</dbReference>
<evidence type="ECO:0000256" key="3">
    <source>
        <dbReference type="ARBA" id="ARBA00060902"/>
    </source>
</evidence>
<organism evidence="5 6">
    <name type="scientific">Chrysodeixis includens</name>
    <name type="common">Soybean looper</name>
    <name type="synonym">Pseudoplusia includens</name>
    <dbReference type="NCBI Taxonomy" id="689277"/>
    <lineage>
        <taxon>Eukaryota</taxon>
        <taxon>Metazoa</taxon>
        <taxon>Ecdysozoa</taxon>
        <taxon>Arthropoda</taxon>
        <taxon>Hexapoda</taxon>
        <taxon>Insecta</taxon>
        <taxon>Pterygota</taxon>
        <taxon>Neoptera</taxon>
        <taxon>Endopterygota</taxon>
        <taxon>Lepidoptera</taxon>
        <taxon>Glossata</taxon>
        <taxon>Ditrysia</taxon>
        <taxon>Noctuoidea</taxon>
        <taxon>Noctuidae</taxon>
        <taxon>Plusiinae</taxon>
        <taxon>Chrysodeixis</taxon>
    </lineage>
</organism>
<dbReference type="PANTHER" id="PTHR11008">
    <property type="entry name" value="PROTEIN TAKEOUT-LIKE PROTEIN"/>
    <property type="match status" value="1"/>
</dbReference>
<evidence type="ECO:0000256" key="1">
    <source>
        <dbReference type="ARBA" id="ARBA00022729"/>
    </source>
</evidence>
<name>A0A9P0BPL7_CHRIL</name>
<dbReference type="InterPro" id="IPR010562">
    <property type="entry name" value="Haemolymph_juvenile_hormone-bd"/>
</dbReference>
<dbReference type="EMBL" id="LR824018">
    <property type="protein sequence ID" value="CAH0587014.1"/>
    <property type="molecule type" value="Genomic_DNA"/>
</dbReference>
<dbReference type="OrthoDB" id="8113209at2759"/>
<proteinExistence type="inferred from homology"/>
<dbReference type="AlphaFoldDB" id="A0A9P0BPL7"/>